<evidence type="ECO:0000256" key="2">
    <source>
        <dbReference type="ARBA" id="ARBA00023002"/>
    </source>
</evidence>
<dbReference type="NCBIfam" id="TIGR00557">
    <property type="entry name" value="pdxA"/>
    <property type="match status" value="1"/>
</dbReference>
<dbReference type="GO" id="GO:0016491">
    <property type="term" value="F:oxidoreductase activity"/>
    <property type="evidence" value="ECO:0007669"/>
    <property type="project" value="UniProtKB-KW"/>
</dbReference>
<keyword evidence="5" id="KW-1185">Reference proteome</keyword>
<dbReference type="Gene3D" id="3.40.718.10">
    <property type="entry name" value="Isopropylmalate Dehydrogenase"/>
    <property type="match status" value="1"/>
</dbReference>
<comment type="caution">
    <text evidence="4">The sequence shown here is derived from an EMBL/GenBank/DDBJ whole genome shotgun (WGS) entry which is preliminary data.</text>
</comment>
<dbReference type="InterPro" id="IPR005255">
    <property type="entry name" value="PdxA_fam"/>
</dbReference>
<dbReference type="EMBL" id="BDCR01000004">
    <property type="protein sequence ID" value="GAT63903.1"/>
    <property type="molecule type" value="Genomic_DNA"/>
</dbReference>
<evidence type="ECO:0000256" key="1">
    <source>
        <dbReference type="ARBA" id="ARBA00022723"/>
    </source>
</evidence>
<reference evidence="5" key="2">
    <citation type="journal article" date="2017" name="Genome Announc.">
        <title>Draft genome sequence of Paludibacter jiangxiensis NM7(T), a propionate-producing fermentative bacterium.</title>
        <authorList>
            <person name="Qiu Y.-L."/>
            <person name="Tourlousse D.M."/>
            <person name="Matsuura N."/>
            <person name="Ohashi A."/>
            <person name="Sekiguchi Y."/>
        </authorList>
    </citation>
    <scope>NUCLEOTIDE SEQUENCE [LARGE SCALE GENOMIC DNA]</scope>
    <source>
        <strain evidence="5">NM7</strain>
    </source>
</reference>
<name>A0A161M5W7_9BACT</name>
<sequence length="350" mass="37955">MIIGITHGDINGIGYEVILKTLLENHVFEFCTPVIYGSPKVASYYRKTLNIEHLGLTTINDVKDAVGRKVYIINCCSEDIKVELGRSTEMAGQAAFAALEAATRDLAAGKIDAIVTAPINKSNIQSAQFSFPGHTEYLEKTFINQGKALMLLVSEIARVAVVTGHIPISKVPAAITQDLIIEKLRVLNQSLKEDFGITRPRIAVLGLNPHSGDNGVIGTEEQDVIIPALKRCADRGIVCVGPLSADGLYGSGAFRNYDAVLAMYHDQGLAPFKTLAMENGVNFTAGLPVIRTSPAHGTAYEIAGQNIASESSFRHALFLAYDVCKNRKNYQEAFANPLKKQDVEQNGYSE</sequence>
<proteinExistence type="predicted"/>
<dbReference type="SUPFAM" id="SSF53659">
    <property type="entry name" value="Isocitrate/Isopropylmalate dehydrogenase-like"/>
    <property type="match status" value="1"/>
</dbReference>
<evidence type="ECO:0000313" key="5">
    <source>
        <dbReference type="Proteomes" id="UP000076586"/>
    </source>
</evidence>
<evidence type="ECO:0000256" key="3">
    <source>
        <dbReference type="ARBA" id="ARBA00023027"/>
    </source>
</evidence>
<accession>A0A161M5W7</accession>
<keyword evidence="1" id="KW-0479">Metal-binding</keyword>
<dbReference type="PANTHER" id="PTHR30004:SF6">
    <property type="entry name" value="D-THREONATE 4-PHOSPHATE DEHYDROGENASE"/>
    <property type="match status" value="1"/>
</dbReference>
<dbReference type="Pfam" id="PF04166">
    <property type="entry name" value="PdxA"/>
    <property type="match status" value="1"/>
</dbReference>
<protein>
    <submittedName>
        <fullName evidence="4">4-hydroxythreonine-4-phosphate dehydrogenase</fullName>
    </submittedName>
</protein>
<gene>
    <name evidence="4" type="ORF">PJIAN_4446</name>
</gene>
<dbReference type="STRING" id="681398.PJIAN_4446"/>
<dbReference type="GO" id="GO:0046872">
    <property type="term" value="F:metal ion binding"/>
    <property type="evidence" value="ECO:0007669"/>
    <property type="project" value="UniProtKB-KW"/>
</dbReference>
<dbReference type="PANTHER" id="PTHR30004">
    <property type="entry name" value="4-HYDROXYTHREONINE-4-PHOSPHATE DEHYDROGENASE"/>
    <property type="match status" value="1"/>
</dbReference>
<dbReference type="GO" id="GO:0051287">
    <property type="term" value="F:NAD binding"/>
    <property type="evidence" value="ECO:0007669"/>
    <property type="project" value="InterPro"/>
</dbReference>
<keyword evidence="2" id="KW-0560">Oxidoreductase</keyword>
<evidence type="ECO:0000313" key="4">
    <source>
        <dbReference type="EMBL" id="GAT63903.1"/>
    </source>
</evidence>
<reference evidence="5" key="1">
    <citation type="submission" date="2016-04" db="EMBL/GenBank/DDBJ databases">
        <title>Draft genome sequence of Paludibacter jiangxiensis strain NM7.</title>
        <authorList>
            <person name="Qiu Y."/>
            <person name="Matsuura N."/>
            <person name="Ohashi A."/>
            <person name="Tourlousse M.D."/>
            <person name="Sekiguchi Y."/>
        </authorList>
    </citation>
    <scope>NUCLEOTIDE SEQUENCE [LARGE SCALE GENOMIC DNA]</scope>
    <source>
        <strain evidence="5">NM7</strain>
    </source>
</reference>
<organism evidence="4 5">
    <name type="scientific">Paludibacter jiangxiensis</name>
    <dbReference type="NCBI Taxonomy" id="681398"/>
    <lineage>
        <taxon>Bacteria</taxon>
        <taxon>Pseudomonadati</taxon>
        <taxon>Bacteroidota</taxon>
        <taxon>Bacteroidia</taxon>
        <taxon>Bacteroidales</taxon>
        <taxon>Paludibacteraceae</taxon>
        <taxon>Paludibacter</taxon>
    </lineage>
</organism>
<dbReference type="Proteomes" id="UP000076586">
    <property type="component" value="Unassembled WGS sequence"/>
</dbReference>
<dbReference type="AlphaFoldDB" id="A0A161M5W7"/>
<keyword evidence="3" id="KW-0520">NAD</keyword>